<organism evidence="2 3">
    <name type="scientific">Caulochytrium protostelioides</name>
    <dbReference type="NCBI Taxonomy" id="1555241"/>
    <lineage>
        <taxon>Eukaryota</taxon>
        <taxon>Fungi</taxon>
        <taxon>Fungi incertae sedis</taxon>
        <taxon>Chytridiomycota</taxon>
        <taxon>Chytridiomycota incertae sedis</taxon>
        <taxon>Chytridiomycetes</taxon>
        <taxon>Caulochytriales</taxon>
        <taxon>Caulochytriaceae</taxon>
        <taxon>Caulochytrium</taxon>
    </lineage>
</organism>
<feature type="compositionally biased region" description="Low complexity" evidence="1">
    <location>
        <begin position="337"/>
        <end position="352"/>
    </location>
</feature>
<feature type="region of interest" description="Disordered" evidence="1">
    <location>
        <begin position="1"/>
        <end position="160"/>
    </location>
</feature>
<reference evidence="3" key="1">
    <citation type="journal article" date="2018" name="Nat. Microbiol.">
        <title>Leveraging single-cell genomics to expand the fungal tree of life.</title>
        <authorList>
            <person name="Ahrendt S.R."/>
            <person name="Quandt C.A."/>
            <person name="Ciobanu D."/>
            <person name="Clum A."/>
            <person name="Salamov A."/>
            <person name="Andreopoulos B."/>
            <person name="Cheng J.F."/>
            <person name="Woyke T."/>
            <person name="Pelin A."/>
            <person name="Henrissat B."/>
            <person name="Reynolds N.K."/>
            <person name="Benny G.L."/>
            <person name="Smith M.E."/>
            <person name="James T.Y."/>
            <person name="Grigoriev I.V."/>
        </authorList>
    </citation>
    <scope>NUCLEOTIDE SEQUENCE [LARGE SCALE GENOMIC DNA]</scope>
    <source>
        <strain evidence="3">ATCC 52028</strain>
    </source>
</reference>
<dbReference type="AlphaFoldDB" id="A0A4P9XA76"/>
<feature type="region of interest" description="Disordered" evidence="1">
    <location>
        <begin position="276"/>
        <end position="309"/>
    </location>
</feature>
<dbReference type="EMBL" id="ML014154">
    <property type="protein sequence ID" value="RKP02010.1"/>
    <property type="molecule type" value="Genomic_DNA"/>
</dbReference>
<evidence type="ECO:0000313" key="3">
    <source>
        <dbReference type="Proteomes" id="UP000274922"/>
    </source>
</evidence>
<accession>A0A4P9XA76</accession>
<name>A0A4P9XA76_9FUNG</name>
<feature type="compositionally biased region" description="Basic and acidic residues" evidence="1">
    <location>
        <begin position="293"/>
        <end position="304"/>
    </location>
</feature>
<evidence type="ECO:0000313" key="2">
    <source>
        <dbReference type="EMBL" id="RKP02010.1"/>
    </source>
</evidence>
<feature type="region of interest" description="Disordered" evidence="1">
    <location>
        <begin position="333"/>
        <end position="362"/>
    </location>
</feature>
<sequence>MGLGTGATLAYGRSAPSSASGVREYVPDERHRSAIGGNHAYGKLGHAAGKPLTMHDAQPRRAAPPMSLALPPRSSRNTLEFLGPASTDGLWSERTHDDPQPLSPRSSMPPGLRPRTASLSLPHPHLPPKPRGPLESVPSPDVVPYATSSSTPQRVSPGVSRMQHQEDDIILPLPMPAPIVSAPLPPPTAPFGMMSGSRNLMPSMHNHHGLSPRSGFVSSPSLVRDASSPQHLPSLFGSVADIWGHPSGVMTTTAAATTTTTAAAAAMTATPTSVGVTANNSSLNARPVLSPRTDADQEQAEHGPSHANSIISRVMDLVEPTMGDCGHTSLAAGAMGSGAPDDSSSCSSSSSSPPSPALGHYQPSPAVEAAIVTSMKSPPSATLPAPRTPRLSMSVSRLANGFVPAIPPAIPPPEEDIVSVSYFWNLEALPLTLPNATVDGVVSAVRRLCNPVQTVKGKRRMAPELDFVAFANFARAADFLPGEVEGDAERELEHADVTMIHTPSGAGAPFVAWVARFLQMHPGRHRIVLLTTAFAGESAARVNRWSTQHGQEIVLLCDSGTADESRLRFPLAALVQASAI</sequence>
<gene>
    <name evidence="2" type="ORF">CXG81DRAFT_25304</name>
</gene>
<keyword evidence="3" id="KW-1185">Reference proteome</keyword>
<dbReference type="Proteomes" id="UP000274922">
    <property type="component" value="Unassembled WGS sequence"/>
</dbReference>
<evidence type="ECO:0000256" key="1">
    <source>
        <dbReference type="SAM" id="MobiDB-lite"/>
    </source>
</evidence>
<proteinExistence type="predicted"/>
<protein>
    <submittedName>
        <fullName evidence="2">Uncharacterized protein</fullName>
    </submittedName>
</protein>